<dbReference type="InterPro" id="IPR019791">
    <property type="entry name" value="Haem_peroxidase_animal"/>
</dbReference>
<dbReference type="Pfam" id="PF03098">
    <property type="entry name" value="An_peroxidase"/>
    <property type="match status" value="1"/>
</dbReference>
<dbReference type="PANTHER" id="PTHR11475:SF4">
    <property type="entry name" value="CHORION PEROXIDASE"/>
    <property type="match status" value="1"/>
</dbReference>
<keyword evidence="2" id="KW-0964">Secreted</keyword>
<evidence type="ECO:0000256" key="4">
    <source>
        <dbReference type="SAM" id="MobiDB-lite"/>
    </source>
</evidence>
<protein>
    <recommendedName>
        <fullName evidence="7">Peroxidase</fullName>
    </recommendedName>
</protein>
<dbReference type="Proteomes" id="UP000005756">
    <property type="component" value="Unassembled WGS sequence"/>
</dbReference>
<dbReference type="GO" id="GO:0006979">
    <property type="term" value="P:response to oxidative stress"/>
    <property type="evidence" value="ECO:0007669"/>
    <property type="project" value="InterPro"/>
</dbReference>
<evidence type="ECO:0000256" key="3">
    <source>
        <dbReference type="ARBA" id="ARBA00023180"/>
    </source>
</evidence>
<gene>
    <name evidence="5" type="ORF">KUC_3045</name>
</gene>
<dbReference type="EMBL" id="JH393259">
    <property type="protein sequence ID" value="EHJ91495.1"/>
    <property type="molecule type" value="Genomic_DNA"/>
</dbReference>
<organism evidence="5 6">
    <name type="scientific">Vreelandella boliviensis LC1</name>
    <dbReference type="NCBI Taxonomy" id="1072583"/>
    <lineage>
        <taxon>Bacteria</taxon>
        <taxon>Pseudomonadati</taxon>
        <taxon>Pseudomonadota</taxon>
        <taxon>Gammaproteobacteria</taxon>
        <taxon>Oceanospirillales</taxon>
        <taxon>Halomonadaceae</taxon>
        <taxon>Vreelandella</taxon>
    </lineage>
</organism>
<dbReference type="InterPro" id="IPR010255">
    <property type="entry name" value="Haem_peroxidase_sf"/>
</dbReference>
<dbReference type="GO" id="GO:0020037">
    <property type="term" value="F:heme binding"/>
    <property type="evidence" value="ECO:0007669"/>
    <property type="project" value="InterPro"/>
</dbReference>
<evidence type="ECO:0000256" key="2">
    <source>
        <dbReference type="ARBA" id="ARBA00022525"/>
    </source>
</evidence>
<evidence type="ECO:0000313" key="5">
    <source>
        <dbReference type="EMBL" id="EHJ91495.1"/>
    </source>
</evidence>
<dbReference type="GO" id="GO:0005576">
    <property type="term" value="C:extracellular region"/>
    <property type="evidence" value="ECO:0007669"/>
    <property type="project" value="UniProtKB-SubCell"/>
</dbReference>
<dbReference type="PROSITE" id="PS50292">
    <property type="entry name" value="PEROXIDASE_3"/>
    <property type="match status" value="1"/>
</dbReference>
<dbReference type="GO" id="GO:0004601">
    <property type="term" value="F:peroxidase activity"/>
    <property type="evidence" value="ECO:0007669"/>
    <property type="project" value="InterPro"/>
</dbReference>
<evidence type="ECO:0000313" key="6">
    <source>
        <dbReference type="Proteomes" id="UP000005756"/>
    </source>
</evidence>
<evidence type="ECO:0008006" key="7">
    <source>
        <dbReference type="Google" id="ProtNLM"/>
    </source>
</evidence>
<keyword evidence="3" id="KW-0325">Glycoprotein</keyword>
<dbReference type="Gene3D" id="1.10.640.10">
    <property type="entry name" value="Haem peroxidase domain superfamily, animal type"/>
    <property type="match status" value="2"/>
</dbReference>
<name>A0A7U9BZ05_9GAMM</name>
<sequence length="332" mass="36335">MPLSPDDPLYNPDSPNTNFMVLTRATTDDAAGNVTTPWVDQNQTYTSHPSHQVFLREYAMVDGRPVATGNLLDGERGLPTWADIKAQARTLLGIELTDKDVGAVPLVAVDPYGEFLRGENELPQLITGFDGAGNPILTEGDLANPVDPSEVGAGRAGVAFLDDINREAVPVLSVDGELQPDDDSEPGYSGEFGARGEQTSYDNELLDAHYITGDGRGNENIGLTSIHHIFHSEHNRLVKQVKEVALESGDLDFLNQWLSGPELTSWPSSSEIEALSWDGERIFQAARFTTEMEYQHLVFEEFARKIQPDIDIFMVQPDAALNSVGPSSRKDP</sequence>
<dbReference type="SUPFAM" id="SSF48113">
    <property type="entry name" value="Heme-dependent peroxidases"/>
    <property type="match status" value="1"/>
</dbReference>
<reference evidence="5 6" key="1">
    <citation type="submission" date="2011-10" db="EMBL/GenBank/DDBJ databases">
        <authorList>
            <person name="Quillaguamn J."/>
            <person name="Guzmn D."/>
            <person name="Balderrama-Subieta A."/>
            <person name="Cardona-Ortuo C."/>
            <person name="Guevara-Martnez M."/>
            <person name="Callisaya-Quispe N."/>
        </authorList>
    </citation>
    <scope>NUCLEOTIDE SEQUENCE [LARGE SCALE GENOMIC DNA]</scope>
    <source>
        <strain evidence="5 6">LC1</strain>
    </source>
</reference>
<dbReference type="PANTHER" id="PTHR11475">
    <property type="entry name" value="OXIDASE/PEROXIDASE"/>
    <property type="match status" value="1"/>
</dbReference>
<feature type="region of interest" description="Disordered" evidence="4">
    <location>
        <begin position="176"/>
        <end position="196"/>
    </location>
</feature>
<proteinExistence type="predicted"/>
<evidence type="ECO:0000256" key="1">
    <source>
        <dbReference type="ARBA" id="ARBA00004613"/>
    </source>
</evidence>
<dbReference type="AlphaFoldDB" id="A0A7U9BZ05"/>
<dbReference type="InterPro" id="IPR037120">
    <property type="entry name" value="Haem_peroxidase_sf_animal"/>
</dbReference>
<comment type="subcellular location">
    <subcellularLocation>
        <location evidence="1">Secreted</location>
    </subcellularLocation>
</comment>
<accession>A0A7U9BZ05</accession>